<dbReference type="Pfam" id="PF00404">
    <property type="entry name" value="Dockerin_1"/>
    <property type="match status" value="1"/>
</dbReference>
<feature type="region of interest" description="Disordered" evidence="1">
    <location>
        <begin position="711"/>
        <end position="756"/>
    </location>
</feature>
<feature type="compositionally biased region" description="Polar residues" evidence="1">
    <location>
        <begin position="736"/>
        <end position="749"/>
    </location>
</feature>
<dbReference type="InterPro" id="IPR016134">
    <property type="entry name" value="Dockerin_dom"/>
</dbReference>
<dbReference type="GO" id="GO:0000272">
    <property type="term" value="P:polysaccharide catabolic process"/>
    <property type="evidence" value="ECO:0007669"/>
    <property type="project" value="InterPro"/>
</dbReference>
<feature type="domain" description="Dockerin" evidence="2">
    <location>
        <begin position="644"/>
        <end position="716"/>
    </location>
</feature>
<sequence length="870" mass="92874">MAADSIGVTPTDNGEFLVGRVAVTPVLFESDGSIDQQSQNWTTDEIAETLAKVTEGLQWWTDTLDSLNTVHSLEFVIDDTFAANPVDTAYEPIDRNTSALNLYVGDFLTDQGYGDAGTVEQAVALLNNDQRIKHDADWAFTIFIVDSSDDPDGLFAAGGSFAAAFAYPGGLFIVTPSTRPASTIAHEMGHIFWARDEYSGGGSWTDQRGYYNTQNLNAADNPTTGFVQEISIMRGGVPLTAAFENHVSPASTLAMVGWQDSDGDGIFDFADVPLQLDGIGSFNSETSLYRFAGSASAVPLQNRNSSGNQSDITLNEISQLQYRLDGGDWLTAATVGAQSADLDVEFSIGEAFETIELRVIDDSVGVTSELVSGTNLLPAIAGSSISGIAFLDQNGDGQRSDDEPLLANHLVTVRQADGSALFETEIVADAFDDDGELPSDAALGMTLSADGIVASSMIGVFDSESVSGRVFHSYDLQRERWSERFDDRVALVANFHLDTVPVSVGEVSVTAGGLDQGSYARIEGYDGDGNLVARATSSLIDDGQSETITLTDVLGRIEQIRVFGHADTSIVVSEIVAGVSGELQTDSLGVWRLNHLPLGDYQIEVTPQVITQSFDSVPQVVSVTAEASSVLMAGAVRVDSPRHNLISAEDVNDDGKITSLDALLIINDMSRSTSRVLGLHETEGFYIDVNNDGSVTALDALLVINSIGRSESGEPERIAQSESQLGTGTGTGTGTKPSQSFYSADSSIPSKPGVSSPFVDPVPEVTSDANDLVFTKWGTDLSDRTDLAGRETTDESAGRVATDSTPMTLVSLEKVDRSDLEARNLSLIRRPTLNDDPIAKPIHPNSITEMAEITAELVDPFGEPFWRWLV</sequence>
<protein>
    <submittedName>
        <fullName evidence="3">Dockerin type I repeat protein</fullName>
    </submittedName>
</protein>
<keyword evidence="4" id="KW-1185">Reference proteome</keyword>
<reference evidence="3 4" key="1">
    <citation type="submission" date="2019-02" db="EMBL/GenBank/DDBJ databases">
        <title>Deep-cultivation of Planctomycetes and their phenomic and genomic characterization uncovers novel biology.</title>
        <authorList>
            <person name="Wiegand S."/>
            <person name="Jogler M."/>
            <person name="Boedeker C."/>
            <person name="Pinto D."/>
            <person name="Vollmers J."/>
            <person name="Rivas-Marin E."/>
            <person name="Kohn T."/>
            <person name="Peeters S.H."/>
            <person name="Heuer A."/>
            <person name="Rast P."/>
            <person name="Oberbeckmann S."/>
            <person name="Bunk B."/>
            <person name="Jeske O."/>
            <person name="Meyerdierks A."/>
            <person name="Storesund J.E."/>
            <person name="Kallscheuer N."/>
            <person name="Luecker S."/>
            <person name="Lage O.M."/>
            <person name="Pohl T."/>
            <person name="Merkel B.J."/>
            <person name="Hornburger P."/>
            <person name="Mueller R.-W."/>
            <person name="Bruemmer F."/>
            <person name="Labrenz M."/>
            <person name="Spormann A.M."/>
            <person name="Op Den Camp H."/>
            <person name="Overmann J."/>
            <person name="Amann R."/>
            <person name="Jetten M.S.M."/>
            <person name="Mascher T."/>
            <person name="Medema M.H."/>
            <person name="Devos D.P."/>
            <person name="Kaster A.-K."/>
            <person name="Ovreas L."/>
            <person name="Rohde M."/>
            <person name="Galperin M.Y."/>
            <person name="Jogler C."/>
        </authorList>
    </citation>
    <scope>NUCLEOTIDE SEQUENCE [LARGE SCALE GENOMIC DNA]</scope>
    <source>
        <strain evidence="3 4">Pla22</strain>
    </source>
</reference>
<accession>A0A5C5WST9</accession>
<dbReference type="InterPro" id="IPR036439">
    <property type="entry name" value="Dockerin_dom_sf"/>
</dbReference>
<dbReference type="PROSITE" id="PS51766">
    <property type="entry name" value="DOCKERIN"/>
    <property type="match status" value="1"/>
</dbReference>
<name>A0A5C5WST9_9BACT</name>
<organism evidence="3 4">
    <name type="scientific">Rubripirellula amarantea</name>
    <dbReference type="NCBI Taxonomy" id="2527999"/>
    <lineage>
        <taxon>Bacteria</taxon>
        <taxon>Pseudomonadati</taxon>
        <taxon>Planctomycetota</taxon>
        <taxon>Planctomycetia</taxon>
        <taxon>Pirellulales</taxon>
        <taxon>Pirellulaceae</taxon>
        <taxon>Rubripirellula</taxon>
    </lineage>
</organism>
<dbReference type="Proteomes" id="UP000316598">
    <property type="component" value="Unassembled WGS sequence"/>
</dbReference>
<comment type="caution">
    <text evidence="3">The sequence shown here is derived from an EMBL/GenBank/DDBJ whole genome shotgun (WGS) entry which is preliminary data.</text>
</comment>
<evidence type="ECO:0000313" key="3">
    <source>
        <dbReference type="EMBL" id="TWT53221.1"/>
    </source>
</evidence>
<dbReference type="Gene3D" id="1.10.1330.10">
    <property type="entry name" value="Dockerin domain"/>
    <property type="match status" value="1"/>
</dbReference>
<dbReference type="AlphaFoldDB" id="A0A5C5WST9"/>
<dbReference type="CDD" id="cd14256">
    <property type="entry name" value="Dockerin_I"/>
    <property type="match status" value="1"/>
</dbReference>
<dbReference type="SUPFAM" id="SSF63446">
    <property type="entry name" value="Type I dockerin domain"/>
    <property type="match status" value="1"/>
</dbReference>
<evidence type="ECO:0000256" key="1">
    <source>
        <dbReference type="SAM" id="MobiDB-lite"/>
    </source>
</evidence>
<evidence type="ECO:0000259" key="2">
    <source>
        <dbReference type="PROSITE" id="PS51766"/>
    </source>
</evidence>
<proteinExistence type="predicted"/>
<evidence type="ECO:0000313" key="4">
    <source>
        <dbReference type="Proteomes" id="UP000316598"/>
    </source>
</evidence>
<gene>
    <name evidence="3" type="ORF">Pla22_08490</name>
</gene>
<dbReference type="GO" id="GO:0004553">
    <property type="term" value="F:hydrolase activity, hydrolyzing O-glycosyl compounds"/>
    <property type="evidence" value="ECO:0007669"/>
    <property type="project" value="InterPro"/>
</dbReference>
<dbReference type="RefSeq" id="WP_165440507.1">
    <property type="nucleotide sequence ID" value="NZ_SJPI01000001.1"/>
</dbReference>
<dbReference type="EMBL" id="SJPI01000001">
    <property type="protein sequence ID" value="TWT53221.1"/>
    <property type="molecule type" value="Genomic_DNA"/>
</dbReference>
<dbReference type="InterPro" id="IPR002105">
    <property type="entry name" value="Dockerin_1_rpt"/>
</dbReference>